<gene>
    <name evidence="3" type="ORF">KHLLAP_LOCUS3932</name>
</gene>
<evidence type="ECO:0000313" key="4">
    <source>
        <dbReference type="Proteomes" id="UP001295740"/>
    </source>
</evidence>
<evidence type="ECO:0000256" key="1">
    <source>
        <dbReference type="SAM" id="MobiDB-lite"/>
    </source>
</evidence>
<feature type="chain" id="PRO_5042579228" evidence="2">
    <location>
        <begin position="21"/>
        <end position="184"/>
    </location>
</feature>
<feature type="compositionally biased region" description="Polar residues" evidence="1">
    <location>
        <begin position="101"/>
        <end position="121"/>
    </location>
</feature>
<dbReference type="AlphaFoldDB" id="A0AAI8YG41"/>
<proteinExistence type="predicted"/>
<name>A0AAI8YG41_9PEZI</name>
<feature type="compositionally biased region" description="Acidic residues" evidence="1">
    <location>
        <begin position="122"/>
        <end position="133"/>
    </location>
</feature>
<dbReference type="EMBL" id="CAUWAG010000006">
    <property type="protein sequence ID" value="CAJ2503464.1"/>
    <property type="molecule type" value="Genomic_DNA"/>
</dbReference>
<sequence length="184" mass="19929">MQFSYSFIAAVVLLGPGVLAAPVAHGTRGLANGHAAPSPKVKNSHQGLKHVRREEYGLVTSKNTRAAETHKAPKVRKSGETPVNKRSSRGNSHLEKAAVSKASNGTDGSIATVDGASTTADNYDEYEGGEYDDDSADVEIDEILADILSPDCEYSYDNDCRTLSPSQNIYYNIYYPESFYDSDE</sequence>
<comment type="caution">
    <text evidence="3">The sequence shown here is derived from an EMBL/GenBank/DDBJ whole genome shotgun (WGS) entry which is preliminary data.</text>
</comment>
<feature type="region of interest" description="Disordered" evidence="1">
    <location>
        <begin position="58"/>
        <end position="133"/>
    </location>
</feature>
<dbReference type="Proteomes" id="UP001295740">
    <property type="component" value="Unassembled WGS sequence"/>
</dbReference>
<feature type="signal peptide" evidence="2">
    <location>
        <begin position="1"/>
        <end position="20"/>
    </location>
</feature>
<keyword evidence="2" id="KW-0732">Signal</keyword>
<keyword evidence="4" id="KW-1185">Reference proteome</keyword>
<reference evidence="3" key="1">
    <citation type="submission" date="2023-10" db="EMBL/GenBank/DDBJ databases">
        <authorList>
            <person name="Hackl T."/>
        </authorList>
    </citation>
    <scope>NUCLEOTIDE SEQUENCE</scope>
</reference>
<evidence type="ECO:0000256" key="2">
    <source>
        <dbReference type="SAM" id="SignalP"/>
    </source>
</evidence>
<accession>A0AAI8YG41</accession>
<evidence type="ECO:0000313" key="3">
    <source>
        <dbReference type="EMBL" id="CAJ2503464.1"/>
    </source>
</evidence>
<organism evidence="3 4">
    <name type="scientific">Anthostomella pinea</name>
    <dbReference type="NCBI Taxonomy" id="933095"/>
    <lineage>
        <taxon>Eukaryota</taxon>
        <taxon>Fungi</taxon>
        <taxon>Dikarya</taxon>
        <taxon>Ascomycota</taxon>
        <taxon>Pezizomycotina</taxon>
        <taxon>Sordariomycetes</taxon>
        <taxon>Xylariomycetidae</taxon>
        <taxon>Xylariales</taxon>
        <taxon>Xylariaceae</taxon>
        <taxon>Anthostomella</taxon>
    </lineage>
</organism>
<protein>
    <submittedName>
        <fullName evidence="3">Uu.00g108580.m01.CDS01</fullName>
    </submittedName>
</protein>